<protein>
    <submittedName>
        <fullName evidence="3">Reverse transcriptase</fullName>
    </submittedName>
</protein>
<sequence length="70" mass="7914">MNGAEVGRCSLSRTVLDIRTDNRKLVVRSTQELGANNPSADAIVRRIKTVLNLGYYKMLWKMYKSVLIDA</sequence>
<dbReference type="WBParaSite" id="GPUH_0000543801-mRNA-1">
    <property type="protein sequence ID" value="GPUH_0000543801-mRNA-1"/>
    <property type="gene ID" value="GPUH_0000543801"/>
</dbReference>
<organism evidence="3">
    <name type="scientific">Gongylonema pulchrum</name>
    <dbReference type="NCBI Taxonomy" id="637853"/>
    <lineage>
        <taxon>Eukaryota</taxon>
        <taxon>Metazoa</taxon>
        <taxon>Ecdysozoa</taxon>
        <taxon>Nematoda</taxon>
        <taxon>Chromadorea</taxon>
        <taxon>Rhabditida</taxon>
        <taxon>Spirurina</taxon>
        <taxon>Spiruromorpha</taxon>
        <taxon>Spiruroidea</taxon>
        <taxon>Gongylonematidae</taxon>
        <taxon>Gongylonema</taxon>
    </lineage>
</organism>
<evidence type="ECO:0000313" key="3">
    <source>
        <dbReference type="WBParaSite" id="GPUH_0000543801-mRNA-1"/>
    </source>
</evidence>
<reference evidence="1 2" key="2">
    <citation type="submission" date="2018-11" db="EMBL/GenBank/DDBJ databases">
        <authorList>
            <consortium name="Pathogen Informatics"/>
        </authorList>
    </citation>
    <scope>NUCLEOTIDE SEQUENCE [LARGE SCALE GENOMIC DNA]</scope>
</reference>
<accession>A0A183D9P0</accession>
<gene>
    <name evidence="1" type="ORF">GPUH_LOCUS5431</name>
</gene>
<dbReference type="Proteomes" id="UP000271098">
    <property type="component" value="Unassembled WGS sequence"/>
</dbReference>
<proteinExistence type="predicted"/>
<reference evidence="3" key="1">
    <citation type="submission" date="2016-06" db="UniProtKB">
        <authorList>
            <consortium name="WormBaseParasite"/>
        </authorList>
    </citation>
    <scope>IDENTIFICATION</scope>
</reference>
<dbReference type="EMBL" id="UYRT01011573">
    <property type="protein sequence ID" value="VDK50786.1"/>
    <property type="molecule type" value="Genomic_DNA"/>
</dbReference>
<name>A0A183D9P0_9BILA</name>
<evidence type="ECO:0000313" key="2">
    <source>
        <dbReference type="Proteomes" id="UP000271098"/>
    </source>
</evidence>
<evidence type="ECO:0000313" key="1">
    <source>
        <dbReference type="EMBL" id="VDK50786.1"/>
    </source>
</evidence>
<keyword evidence="2" id="KW-1185">Reference proteome</keyword>
<dbReference type="AlphaFoldDB" id="A0A183D9P0"/>